<dbReference type="Pfam" id="PF00891">
    <property type="entry name" value="Methyltransf_2"/>
    <property type="match status" value="1"/>
</dbReference>
<dbReference type="AlphaFoldDB" id="A0A0R0IRY8"/>
<evidence type="ECO:0000313" key="7">
    <source>
        <dbReference type="EnsemblPlants" id="KRH45054"/>
    </source>
</evidence>
<organism evidence="6">
    <name type="scientific">Glycine max</name>
    <name type="common">Soybean</name>
    <name type="synonym">Glycine hispida</name>
    <dbReference type="NCBI Taxonomy" id="3847"/>
    <lineage>
        <taxon>Eukaryota</taxon>
        <taxon>Viridiplantae</taxon>
        <taxon>Streptophyta</taxon>
        <taxon>Embryophyta</taxon>
        <taxon>Tracheophyta</taxon>
        <taxon>Spermatophyta</taxon>
        <taxon>Magnoliopsida</taxon>
        <taxon>eudicotyledons</taxon>
        <taxon>Gunneridae</taxon>
        <taxon>Pentapetalae</taxon>
        <taxon>rosids</taxon>
        <taxon>fabids</taxon>
        <taxon>Fabales</taxon>
        <taxon>Fabaceae</taxon>
        <taxon>Papilionoideae</taxon>
        <taxon>50 kb inversion clade</taxon>
        <taxon>NPAAA clade</taxon>
        <taxon>indigoferoid/millettioid clade</taxon>
        <taxon>Phaseoleae</taxon>
        <taxon>Glycine</taxon>
        <taxon>Glycine subgen. Soja</taxon>
    </lineage>
</organism>
<reference evidence="7" key="2">
    <citation type="submission" date="2018-02" db="UniProtKB">
        <authorList>
            <consortium name="EnsemblPlants"/>
        </authorList>
    </citation>
    <scope>IDENTIFICATION</scope>
    <source>
        <strain evidence="7">Williams 82</strain>
    </source>
</reference>
<dbReference type="PANTHER" id="PTHR11746">
    <property type="entry name" value="O-METHYLTRANSFERASE"/>
    <property type="match status" value="1"/>
</dbReference>
<evidence type="ECO:0000313" key="6">
    <source>
        <dbReference type="EMBL" id="KRH45054.2"/>
    </source>
</evidence>
<evidence type="ECO:0000256" key="3">
    <source>
        <dbReference type="ARBA" id="ARBA00022691"/>
    </source>
</evidence>
<evidence type="ECO:0008006" key="9">
    <source>
        <dbReference type="Google" id="ProtNLM"/>
    </source>
</evidence>
<evidence type="ECO:0000313" key="8">
    <source>
        <dbReference type="Proteomes" id="UP000008827"/>
    </source>
</evidence>
<evidence type="ECO:0000256" key="2">
    <source>
        <dbReference type="ARBA" id="ARBA00022679"/>
    </source>
</evidence>
<dbReference type="Gene3D" id="1.10.10.10">
    <property type="entry name" value="Winged helix-like DNA-binding domain superfamily/Winged helix DNA-binding domain"/>
    <property type="match status" value="1"/>
</dbReference>
<dbReference type="InterPro" id="IPR012967">
    <property type="entry name" value="COMT_dimerisation"/>
</dbReference>
<feature type="domain" description="O-methyltransferase dimerisation" evidence="5">
    <location>
        <begin position="22"/>
        <end position="86"/>
    </location>
</feature>
<dbReference type="PROSITE" id="PS51683">
    <property type="entry name" value="SAM_OMT_II"/>
    <property type="match status" value="1"/>
</dbReference>
<name>A0A0R0IRY8_SOYBN</name>
<dbReference type="InterPro" id="IPR016461">
    <property type="entry name" value="COMT-like"/>
</dbReference>
<accession>A0A0R0IRY8</accession>
<dbReference type="InterPro" id="IPR036388">
    <property type="entry name" value="WH-like_DNA-bd_sf"/>
</dbReference>
<accession>A0A2K7JJQ2</accession>
<dbReference type="SMR" id="A0A0R0IRY8"/>
<sequence>MASSMNGRNVSEIFQGQTLLYKHLYAFIDSMCLKRVVELWISDKIHNHAQSITLPELVSVLLVPSTKIGQVQSLMHYLAHNGFFERFLLKSNELSLAPMVEFVLNPTLSNSYHQLKKWVYEKDLTLFDISLGSQLTTAKIICEAFPNLKCIVFDRPQRTCQGSNNLTFVGGDMFKSIPKADSILLKWILHNWFDKDCIKILKNCKEYMKPFKSLFFKNI</sequence>
<keyword evidence="1" id="KW-0489">Methyltransferase</keyword>
<keyword evidence="8" id="KW-1185">Reference proteome</keyword>
<feature type="domain" description="O-methyltransferase C-terminal" evidence="4">
    <location>
        <begin position="126"/>
        <end position="209"/>
    </location>
</feature>
<dbReference type="InParanoid" id="A0A0R0IRY8"/>
<dbReference type="Proteomes" id="UP000008827">
    <property type="component" value="Chromosome 8"/>
</dbReference>
<proteinExistence type="predicted"/>
<evidence type="ECO:0000259" key="4">
    <source>
        <dbReference type="Pfam" id="PF00891"/>
    </source>
</evidence>
<gene>
    <name evidence="6" type="ORF">GLYMA_08G246900</name>
</gene>
<dbReference type="GO" id="GO:0008171">
    <property type="term" value="F:O-methyltransferase activity"/>
    <property type="evidence" value="ECO:0000318"/>
    <property type="project" value="GO_Central"/>
</dbReference>
<keyword evidence="2" id="KW-0808">Transferase</keyword>
<evidence type="ECO:0000256" key="1">
    <source>
        <dbReference type="ARBA" id="ARBA00022603"/>
    </source>
</evidence>
<reference evidence="6 7" key="1">
    <citation type="journal article" date="2010" name="Nature">
        <title>Genome sequence of the palaeopolyploid soybean.</title>
        <authorList>
            <person name="Schmutz J."/>
            <person name="Cannon S.B."/>
            <person name="Schlueter J."/>
            <person name="Ma J."/>
            <person name="Mitros T."/>
            <person name="Nelson W."/>
            <person name="Hyten D.L."/>
            <person name="Song Q."/>
            <person name="Thelen J.J."/>
            <person name="Cheng J."/>
            <person name="Xu D."/>
            <person name="Hellsten U."/>
            <person name="May G.D."/>
            <person name="Yu Y."/>
            <person name="Sakurai T."/>
            <person name="Umezawa T."/>
            <person name="Bhattacharyya M.K."/>
            <person name="Sandhu D."/>
            <person name="Valliyodan B."/>
            <person name="Lindquist E."/>
            <person name="Peto M."/>
            <person name="Grant D."/>
            <person name="Shu S."/>
            <person name="Goodstein D."/>
            <person name="Barry K."/>
            <person name="Futrell-Griggs M."/>
            <person name="Abernathy B."/>
            <person name="Du J."/>
            <person name="Tian Z."/>
            <person name="Zhu L."/>
            <person name="Gill N."/>
            <person name="Joshi T."/>
            <person name="Libault M."/>
            <person name="Sethuraman A."/>
            <person name="Zhang X.-C."/>
            <person name="Shinozaki K."/>
            <person name="Nguyen H.T."/>
            <person name="Wing R.A."/>
            <person name="Cregan P."/>
            <person name="Specht J."/>
            <person name="Grimwood J."/>
            <person name="Rokhsar D."/>
            <person name="Stacey G."/>
            <person name="Shoemaker R.C."/>
            <person name="Jackson S.A."/>
        </authorList>
    </citation>
    <scope>NUCLEOTIDE SEQUENCE</scope>
    <source>
        <strain evidence="7">cv. Williams 82</strain>
        <tissue evidence="6">Callus</tissue>
    </source>
</reference>
<dbReference type="SUPFAM" id="SSF46785">
    <property type="entry name" value="Winged helix' DNA-binding domain"/>
    <property type="match status" value="1"/>
</dbReference>
<dbReference type="Gramene" id="KRH45054">
    <property type="protein sequence ID" value="KRH45054"/>
    <property type="gene ID" value="GLYMA_08G246900"/>
</dbReference>
<dbReference type="Pfam" id="PF08100">
    <property type="entry name" value="Dimerisation"/>
    <property type="match status" value="1"/>
</dbReference>
<protein>
    <recommendedName>
        <fullName evidence="9">O-methyltransferase domain-containing protein</fullName>
    </recommendedName>
</protein>
<dbReference type="GO" id="GO:0008757">
    <property type="term" value="F:S-adenosylmethionine-dependent methyltransferase activity"/>
    <property type="evidence" value="ECO:0000318"/>
    <property type="project" value="GO_Central"/>
</dbReference>
<dbReference type="EnsemblPlants" id="KRH45054">
    <property type="protein sequence ID" value="KRH45054"/>
    <property type="gene ID" value="GLYMA_08G246900"/>
</dbReference>
<keyword evidence="3" id="KW-0949">S-adenosyl-L-methionine</keyword>
<dbReference type="InterPro" id="IPR029063">
    <property type="entry name" value="SAM-dependent_MTases_sf"/>
</dbReference>
<dbReference type="InterPro" id="IPR001077">
    <property type="entry name" value="COMT_C"/>
</dbReference>
<dbReference type="InterPro" id="IPR036390">
    <property type="entry name" value="WH_DNA-bd_sf"/>
</dbReference>
<dbReference type="SUPFAM" id="SSF53335">
    <property type="entry name" value="S-adenosyl-L-methionine-dependent methyltransferases"/>
    <property type="match status" value="1"/>
</dbReference>
<dbReference type="GO" id="GO:0032259">
    <property type="term" value="P:methylation"/>
    <property type="evidence" value="ECO:0000318"/>
    <property type="project" value="GO_Central"/>
</dbReference>
<dbReference type="EMBL" id="CM000841">
    <property type="protein sequence ID" value="KRH45054.2"/>
    <property type="molecule type" value="Genomic_DNA"/>
</dbReference>
<reference evidence="6" key="3">
    <citation type="submission" date="2018-07" db="EMBL/GenBank/DDBJ databases">
        <title>WGS assembly of Glycine max.</title>
        <authorList>
            <person name="Schmutz J."/>
            <person name="Cannon S."/>
            <person name="Schlueter J."/>
            <person name="Ma J."/>
            <person name="Mitros T."/>
            <person name="Nelson W."/>
            <person name="Hyten D."/>
            <person name="Song Q."/>
            <person name="Thelen J."/>
            <person name="Cheng J."/>
            <person name="Xu D."/>
            <person name="Hellsten U."/>
            <person name="May G."/>
            <person name="Yu Y."/>
            <person name="Sakurai T."/>
            <person name="Umezawa T."/>
            <person name="Bhattacharyya M."/>
            <person name="Sandhu D."/>
            <person name="Valliyodan B."/>
            <person name="Lindquist E."/>
            <person name="Peto M."/>
            <person name="Grant D."/>
            <person name="Shu S."/>
            <person name="Goodstein D."/>
            <person name="Barry K."/>
            <person name="Futrell-Griggs M."/>
            <person name="Abernathy B."/>
            <person name="Du J."/>
            <person name="Tian Z."/>
            <person name="Zhu L."/>
            <person name="Gill N."/>
            <person name="Joshi T."/>
            <person name="Libault M."/>
            <person name="Sethuraman A."/>
            <person name="Zhang X."/>
            <person name="Shinozaki K."/>
            <person name="Nguyen H."/>
            <person name="Wing R."/>
            <person name="Cregan P."/>
            <person name="Specht J."/>
            <person name="Grimwood J."/>
            <person name="Rokhsar D."/>
            <person name="Stacey G."/>
            <person name="Shoemaker R."/>
            <person name="Jackson S."/>
        </authorList>
    </citation>
    <scope>NUCLEOTIDE SEQUENCE</scope>
    <source>
        <tissue evidence="6">Callus</tissue>
    </source>
</reference>
<evidence type="ECO:0000259" key="5">
    <source>
        <dbReference type="Pfam" id="PF08100"/>
    </source>
</evidence>
<dbReference type="GO" id="GO:0046983">
    <property type="term" value="F:protein dimerization activity"/>
    <property type="evidence" value="ECO:0007669"/>
    <property type="project" value="InterPro"/>
</dbReference>
<dbReference type="Gene3D" id="3.40.50.150">
    <property type="entry name" value="Vaccinia Virus protein VP39"/>
    <property type="match status" value="1"/>
</dbReference>